<evidence type="ECO:0000256" key="1">
    <source>
        <dbReference type="SAM" id="MobiDB-lite"/>
    </source>
</evidence>
<gene>
    <name evidence="3" type="ORF">SAMN05421844_10891</name>
</gene>
<evidence type="ECO:0000256" key="2">
    <source>
        <dbReference type="SAM" id="Phobius"/>
    </source>
</evidence>
<keyword evidence="4" id="KW-1185">Reference proteome</keyword>
<protein>
    <submittedName>
        <fullName evidence="3">Uncharacterized protein</fullName>
    </submittedName>
</protein>
<evidence type="ECO:0000313" key="3">
    <source>
        <dbReference type="EMBL" id="SDH35245.1"/>
    </source>
</evidence>
<evidence type="ECO:0000313" key="4">
    <source>
        <dbReference type="Proteomes" id="UP000199468"/>
    </source>
</evidence>
<sequence>MIIAGILFLIGLLIGLSYGYPAIILASAAVTLIAFPTWIIRGELGLFVVLVWIGYLFALQAGFLLGGYLGLPEEEQDLPEPDRPPRSEAKTRPPQDGQAGPEQDRGE</sequence>
<name>A0ABY0P5C7_9HYPH</name>
<reference evidence="3 4" key="1">
    <citation type="submission" date="2016-10" db="EMBL/GenBank/DDBJ databases">
        <authorList>
            <person name="Varghese N."/>
            <person name="Submissions S."/>
        </authorList>
    </citation>
    <scope>NUCLEOTIDE SEQUENCE [LARGE SCALE GENOMIC DNA]</scope>
    <source>
        <strain evidence="3 4">DSM 26672</strain>
    </source>
</reference>
<keyword evidence="2" id="KW-0812">Transmembrane</keyword>
<keyword evidence="2" id="KW-1133">Transmembrane helix</keyword>
<comment type="caution">
    <text evidence="3">The sequence shown here is derived from an EMBL/GenBank/DDBJ whole genome shotgun (WGS) entry which is preliminary data.</text>
</comment>
<feature type="region of interest" description="Disordered" evidence="1">
    <location>
        <begin position="75"/>
        <end position="107"/>
    </location>
</feature>
<keyword evidence="2" id="KW-0472">Membrane</keyword>
<accession>A0ABY0P5C7</accession>
<dbReference type="Proteomes" id="UP000199468">
    <property type="component" value="Unassembled WGS sequence"/>
</dbReference>
<feature type="transmembrane region" description="Helical" evidence="2">
    <location>
        <begin position="6"/>
        <end position="35"/>
    </location>
</feature>
<dbReference type="EMBL" id="FNBZ01000008">
    <property type="protein sequence ID" value="SDH35245.1"/>
    <property type="molecule type" value="Genomic_DNA"/>
</dbReference>
<organism evidence="3 4">
    <name type="scientific">Bosea robiniae</name>
    <dbReference type="NCBI Taxonomy" id="1036780"/>
    <lineage>
        <taxon>Bacteria</taxon>
        <taxon>Pseudomonadati</taxon>
        <taxon>Pseudomonadota</taxon>
        <taxon>Alphaproteobacteria</taxon>
        <taxon>Hyphomicrobiales</taxon>
        <taxon>Boseaceae</taxon>
        <taxon>Bosea</taxon>
    </lineage>
</organism>
<feature type="compositionally biased region" description="Basic and acidic residues" evidence="1">
    <location>
        <begin position="80"/>
        <end position="93"/>
    </location>
</feature>
<dbReference type="RefSeq" id="WP_061967550.1">
    <property type="nucleotide sequence ID" value="NZ_FNBZ01000008.1"/>
</dbReference>
<feature type="transmembrane region" description="Helical" evidence="2">
    <location>
        <begin position="47"/>
        <end position="71"/>
    </location>
</feature>
<proteinExistence type="predicted"/>